<dbReference type="GO" id="GO:0002161">
    <property type="term" value="F:aminoacyl-tRNA deacylase activity"/>
    <property type="evidence" value="ECO:0007669"/>
    <property type="project" value="InterPro"/>
</dbReference>
<dbReference type="Proteomes" id="UP000006746">
    <property type="component" value="Unassembled WGS sequence"/>
</dbReference>
<dbReference type="InterPro" id="IPR036754">
    <property type="entry name" value="YbaK/aa-tRNA-synt-asso_dom_sf"/>
</dbReference>
<dbReference type="InterPro" id="IPR040285">
    <property type="entry name" value="ProX/PRXD1"/>
</dbReference>
<protein>
    <recommendedName>
        <fullName evidence="3">YbaK/aminoacyl-tRNA synthetase-associated domain-containing protein</fullName>
    </recommendedName>
</protein>
<dbReference type="PANTHER" id="PTHR31423:SF3">
    <property type="entry name" value="PROLYL-TRNA SYNTHETASE ASSOCIATED DOMAIN-CONTAINING PROTEIN 1-RELATED"/>
    <property type="match status" value="1"/>
</dbReference>
<dbReference type="SUPFAM" id="SSF55826">
    <property type="entry name" value="YbaK/ProRS associated domain"/>
    <property type="match status" value="1"/>
</dbReference>
<dbReference type="CDD" id="cd04335">
    <property type="entry name" value="PrdX_deacylase"/>
    <property type="match status" value="1"/>
</dbReference>
<dbReference type="RefSeq" id="WP_008943268.1">
    <property type="nucleotide sequence ID" value="NZ_AMRL01000002.1"/>
</dbReference>
<dbReference type="PATRIC" id="fig|1207063.3.peg.661"/>
<dbReference type="Pfam" id="PF04073">
    <property type="entry name" value="tRNA_edit"/>
    <property type="match status" value="1"/>
</dbReference>
<dbReference type="PANTHER" id="PTHR31423">
    <property type="entry name" value="YBAK DOMAIN-CONTAINING PROTEIN"/>
    <property type="match status" value="1"/>
</dbReference>
<reference evidence="4 5" key="1">
    <citation type="journal article" date="2012" name="J. Bacteriol.">
        <title>Genome Sequence of Oceanibaculum indicum Type Strain P24.</title>
        <authorList>
            <person name="Lai Q."/>
            <person name="Shao Z."/>
        </authorList>
    </citation>
    <scope>NUCLEOTIDE SEQUENCE [LARGE SCALE GENOMIC DNA]</scope>
    <source>
        <strain evidence="4 5">P24</strain>
    </source>
</reference>
<keyword evidence="5" id="KW-1185">Reference proteome</keyword>
<evidence type="ECO:0000256" key="1">
    <source>
        <dbReference type="ARBA" id="ARBA00010201"/>
    </source>
</evidence>
<comment type="similarity">
    <text evidence="1">Belongs to the PRORSD1 family.</text>
</comment>
<feature type="compositionally biased region" description="Basic and acidic residues" evidence="2">
    <location>
        <begin position="1"/>
        <end position="16"/>
    </location>
</feature>
<accession>K2KM47</accession>
<evidence type="ECO:0000256" key="2">
    <source>
        <dbReference type="SAM" id="MobiDB-lite"/>
    </source>
</evidence>
<evidence type="ECO:0000259" key="3">
    <source>
        <dbReference type="Pfam" id="PF04073"/>
    </source>
</evidence>
<name>K2KM47_9PROT</name>
<gene>
    <name evidence="4" type="ORF">P24_03256</name>
</gene>
<sequence length="184" mass="20664">MTERSQDDRAQDDRPQNEQPLPTTADALLARLQAMGVTYVEHRHPPLFTVEDSKQLRGELPGGHCKNLFLKDRKGQYWLVVALEDRPIDLKTLDKKIGAARLSFGSADRLWEVLGVRPGAVTPFSLINDTARQVKLVLDKGMLAHDPLNYHPLVNDRTIAVSPEGLLAFLRQTGHDPMILDLQE</sequence>
<dbReference type="eggNOG" id="COG3760">
    <property type="taxonomic scope" value="Bacteria"/>
</dbReference>
<proteinExistence type="inferred from homology"/>
<comment type="caution">
    <text evidence="4">The sequence shown here is derived from an EMBL/GenBank/DDBJ whole genome shotgun (WGS) entry which is preliminary data.</text>
</comment>
<dbReference type="Gene3D" id="3.90.960.10">
    <property type="entry name" value="YbaK/aminoacyl-tRNA synthetase-associated domain"/>
    <property type="match status" value="1"/>
</dbReference>
<dbReference type="AlphaFoldDB" id="K2KM47"/>
<dbReference type="FunFam" id="3.90.960.10:FF:000005">
    <property type="entry name" value="Putative prolyl-tRNA synthetase"/>
    <property type="match status" value="1"/>
</dbReference>
<evidence type="ECO:0000313" key="5">
    <source>
        <dbReference type="Proteomes" id="UP000006746"/>
    </source>
</evidence>
<dbReference type="InterPro" id="IPR007214">
    <property type="entry name" value="YbaK/aa-tRNA-synth-assoc-dom"/>
</dbReference>
<feature type="domain" description="YbaK/aminoacyl-tRNA synthetase-associated" evidence="3">
    <location>
        <begin position="44"/>
        <end position="168"/>
    </location>
</feature>
<feature type="region of interest" description="Disordered" evidence="2">
    <location>
        <begin position="1"/>
        <end position="22"/>
    </location>
</feature>
<dbReference type="STRING" id="1207063.P24_03256"/>
<organism evidence="4 5">
    <name type="scientific">Oceanibaculum indicum P24</name>
    <dbReference type="NCBI Taxonomy" id="1207063"/>
    <lineage>
        <taxon>Bacteria</taxon>
        <taxon>Pseudomonadati</taxon>
        <taxon>Pseudomonadota</taxon>
        <taxon>Alphaproteobacteria</taxon>
        <taxon>Rhodospirillales</taxon>
        <taxon>Oceanibaculaceae</taxon>
        <taxon>Oceanibaculum</taxon>
    </lineage>
</organism>
<dbReference type="EMBL" id="AMRL01000002">
    <property type="protein sequence ID" value="EKE78545.1"/>
    <property type="molecule type" value="Genomic_DNA"/>
</dbReference>
<evidence type="ECO:0000313" key="4">
    <source>
        <dbReference type="EMBL" id="EKE78545.1"/>
    </source>
</evidence>